<dbReference type="EMBL" id="CP026923">
    <property type="protein sequence ID" value="AVG24519.1"/>
    <property type="molecule type" value="Genomic_DNA"/>
</dbReference>
<protein>
    <submittedName>
        <fullName evidence="1">Uncharacterized protein</fullName>
    </submittedName>
</protein>
<reference evidence="1 2" key="1">
    <citation type="submission" date="2018-02" db="EMBL/GenBank/DDBJ databases">
        <title>Complete genome of the streamlined marine actinobacterium Pontimonas salivibrio CL-TW6 adapted to coastal planktonic lifestype.</title>
        <authorList>
            <person name="Cho B.C."/>
            <person name="Hardies S.C."/>
            <person name="Jang G.I."/>
            <person name="Hwang C.Y."/>
        </authorList>
    </citation>
    <scope>NUCLEOTIDE SEQUENCE [LARGE SCALE GENOMIC DNA]</scope>
    <source>
        <strain evidence="1 2">CL-TW6</strain>
    </source>
</reference>
<dbReference type="Proteomes" id="UP000243077">
    <property type="component" value="Chromosome"/>
</dbReference>
<proteinExistence type="predicted"/>
<dbReference type="AlphaFoldDB" id="A0A2L2BS90"/>
<accession>A0A2L2BS90</accession>
<dbReference type="KEGG" id="psai:C3B54_111582"/>
<organism evidence="1 2">
    <name type="scientific">Pontimonas salivibrio</name>
    <dbReference type="NCBI Taxonomy" id="1159327"/>
    <lineage>
        <taxon>Bacteria</taxon>
        <taxon>Bacillati</taxon>
        <taxon>Actinomycetota</taxon>
        <taxon>Actinomycetes</taxon>
        <taxon>Micrococcales</taxon>
        <taxon>Microbacteriaceae</taxon>
        <taxon>Pontimonas</taxon>
    </lineage>
</organism>
<sequence length="100" mass="11032">MSTLSVVTDVFLSKREALAQLEVVLNVRADRRDPTNPYLFMPTGTVLTIEVPKFGEDLPLTLDLRADIPHAVLVEQAESLAKQLGDDLGWSCIILEGQPE</sequence>
<evidence type="ECO:0000313" key="1">
    <source>
        <dbReference type="EMBL" id="AVG24519.1"/>
    </source>
</evidence>
<gene>
    <name evidence="1" type="ORF">C3B54_111582</name>
</gene>
<evidence type="ECO:0000313" key="2">
    <source>
        <dbReference type="Proteomes" id="UP000243077"/>
    </source>
</evidence>
<keyword evidence="2" id="KW-1185">Reference proteome</keyword>
<dbReference type="RefSeq" id="WP_104913983.1">
    <property type="nucleotide sequence ID" value="NZ_CP026923.1"/>
</dbReference>
<name>A0A2L2BS90_9MICO</name>
<dbReference type="OrthoDB" id="4791288at2"/>